<evidence type="ECO:0000313" key="2">
    <source>
        <dbReference type="Proteomes" id="UP000790347"/>
    </source>
</evidence>
<organism evidence="1 2">
    <name type="scientific">Dermatophagoides farinae</name>
    <name type="common">American house dust mite</name>
    <dbReference type="NCBI Taxonomy" id="6954"/>
    <lineage>
        <taxon>Eukaryota</taxon>
        <taxon>Metazoa</taxon>
        <taxon>Ecdysozoa</taxon>
        <taxon>Arthropoda</taxon>
        <taxon>Chelicerata</taxon>
        <taxon>Arachnida</taxon>
        <taxon>Acari</taxon>
        <taxon>Acariformes</taxon>
        <taxon>Sarcoptiformes</taxon>
        <taxon>Astigmata</taxon>
        <taxon>Psoroptidia</taxon>
        <taxon>Analgoidea</taxon>
        <taxon>Pyroglyphidae</taxon>
        <taxon>Dermatophagoidinae</taxon>
        <taxon>Dermatophagoides</taxon>
    </lineage>
</organism>
<gene>
    <name evidence="1" type="ORF">DERF_012162</name>
</gene>
<dbReference type="Proteomes" id="UP000790347">
    <property type="component" value="Unassembled WGS sequence"/>
</dbReference>
<evidence type="ECO:0000313" key="1">
    <source>
        <dbReference type="EMBL" id="KAH9501306.1"/>
    </source>
</evidence>
<dbReference type="AlphaFoldDB" id="A0A922HRL5"/>
<sequence>MWPTIYVIVKFDIHFVSITILIKYSKQEIGSDHILFTGFFIDNDDDRFSQTATATAVFCRGERCQLLLLLFVFH</sequence>
<proteinExistence type="predicted"/>
<dbReference type="EMBL" id="ASGP02000006">
    <property type="protein sequence ID" value="KAH9501306.1"/>
    <property type="molecule type" value="Genomic_DNA"/>
</dbReference>
<keyword evidence="2" id="KW-1185">Reference proteome</keyword>
<reference evidence="1" key="1">
    <citation type="submission" date="2013-05" db="EMBL/GenBank/DDBJ databases">
        <authorList>
            <person name="Yim A.K.Y."/>
            <person name="Chan T.F."/>
            <person name="Ji K.M."/>
            <person name="Liu X.Y."/>
            <person name="Zhou J.W."/>
            <person name="Li R.Q."/>
            <person name="Yang K.Y."/>
            <person name="Li J."/>
            <person name="Li M."/>
            <person name="Law P.T.W."/>
            <person name="Wu Y.L."/>
            <person name="Cai Z.L."/>
            <person name="Qin H."/>
            <person name="Bao Y."/>
            <person name="Leung R.K.K."/>
            <person name="Ng P.K.S."/>
            <person name="Zou J."/>
            <person name="Zhong X.J."/>
            <person name="Ran P.X."/>
            <person name="Zhong N.S."/>
            <person name="Liu Z.G."/>
            <person name="Tsui S.K.W."/>
        </authorList>
    </citation>
    <scope>NUCLEOTIDE SEQUENCE</scope>
    <source>
        <strain evidence="1">Derf</strain>
        <tissue evidence="1">Whole organism</tissue>
    </source>
</reference>
<comment type="caution">
    <text evidence="1">The sequence shown here is derived from an EMBL/GenBank/DDBJ whole genome shotgun (WGS) entry which is preliminary data.</text>
</comment>
<accession>A0A922HRL5</accession>
<name>A0A922HRL5_DERFA</name>
<protein>
    <submittedName>
        <fullName evidence="1">Uncharacterized protein</fullName>
    </submittedName>
</protein>
<reference evidence="1" key="2">
    <citation type="journal article" date="2022" name="Res Sq">
        <title>Comparative Genomics Reveals Insights into the Divergent Evolution of Astigmatic Mites and Household Pest Adaptations.</title>
        <authorList>
            <person name="Xiong Q."/>
            <person name="Wan A.T.-Y."/>
            <person name="Liu X.-Y."/>
            <person name="Fung C.S.-H."/>
            <person name="Xiao X."/>
            <person name="Malainual N."/>
            <person name="Hou J."/>
            <person name="Wang L."/>
            <person name="Wang M."/>
            <person name="Yang K."/>
            <person name="Cui Y."/>
            <person name="Leung E."/>
            <person name="Nong W."/>
            <person name="Shin S.-K."/>
            <person name="Au S."/>
            <person name="Jeong K.Y."/>
            <person name="Chew F.T."/>
            <person name="Hui J."/>
            <person name="Leung T.F."/>
            <person name="Tungtrongchitr A."/>
            <person name="Zhong N."/>
            <person name="Liu Z."/>
            <person name="Tsui S."/>
        </authorList>
    </citation>
    <scope>NUCLEOTIDE SEQUENCE</scope>
    <source>
        <strain evidence="1">Derf</strain>
        <tissue evidence="1">Whole organism</tissue>
    </source>
</reference>